<dbReference type="Proteomes" id="UP000193144">
    <property type="component" value="Unassembled WGS sequence"/>
</dbReference>
<organism evidence="2 3">
    <name type="scientific">Clohesyomyces aquaticus</name>
    <dbReference type="NCBI Taxonomy" id="1231657"/>
    <lineage>
        <taxon>Eukaryota</taxon>
        <taxon>Fungi</taxon>
        <taxon>Dikarya</taxon>
        <taxon>Ascomycota</taxon>
        <taxon>Pezizomycotina</taxon>
        <taxon>Dothideomycetes</taxon>
        <taxon>Pleosporomycetidae</taxon>
        <taxon>Pleosporales</taxon>
        <taxon>Lindgomycetaceae</taxon>
        <taxon>Clohesyomyces</taxon>
    </lineage>
</organism>
<proteinExistence type="predicted"/>
<reference evidence="2 3" key="1">
    <citation type="submission" date="2016-07" db="EMBL/GenBank/DDBJ databases">
        <title>Pervasive Adenine N6-methylation of Active Genes in Fungi.</title>
        <authorList>
            <consortium name="DOE Joint Genome Institute"/>
            <person name="Mondo S.J."/>
            <person name="Dannebaum R.O."/>
            <person name="Kuo R.C."/>
            <person name="Labutti K."/>
            <person name="Haridas S."/>
            <person name="Kuo A."/>
            <person name="Salamov A."/>
            <person name="Ahrendt S.R."/>
            <person name="Lipzen A."/>
            <person name="Sullivan W."/>
            <person name="Andreopoulos W.B."/>
            <person name="Clum A."/>
            <person name="Lindquist E."/>
            <person name="Daum C."/>
            <person name="Ramamoorthy G.K."/>
            <person name="Gryganskyi A."/>
            <person name="Culley D."/>
            <person name="Magnuson J.K."/>
            <person name="James T.Y."/>
            <person name="O'Malley M.A."/>
            <person name="Stajich J.E."/>
            <person name="Spatafora J.W."/>
            <person name="Visel A."/>
            <person name="Grigoriev I.V."/>
        </authorList>
    </citation>
    <scope>NUCLEOTIDE SEQUENCE [LARGE SCALE GENOMIC DNA]</scope>
    <source>
        <strain evidence="2 3">CBS 115471</strain>
    </source>
</reference>
<protein>
    <submittedName>
        <fullName evidence="2">Uncharacterized protein</fullName>
    </submittedName>
</protein>
<feature type="compositionally biased region" description="Basic and acidic residues" evidence="1">
    <location>
        <begin position="243"/>
        <end position="298"/>
    </location>
</feature>
<feature type="region of interest" description="Disordered" evidence="1">
    <location>
        <begin position="233"/>
        <end position="342"/>
    </location>
</feature>
<evidence type="ECO:0000313" key="3">
    <source>
        <dbReference type="Proteomes" id="UP000193144"/>
    </source>
</evidence>
<comment type="caution">
    <text evidence="2">The sequence shown here is derived from an EMBL/GenBank/DDBJ whole genome shotgun (WGS) entry which is preliminary data.</text>
</comment>
<sequence length="342" mass="37857">MSYMLEFPASTLPQNIRSPPYVKFAILGADVSASLPPKLPAAMVLHFVPKMREWALPPPSPVPESIRRQSLLSPFVGIDIQVHICTEALKWLFHRILTLSGVSLPAGIFNIKPGLATSMAILHAWSSLELPPEGVEALRNHLFYTVSLCPITRDEIQLLTKEMSGDPAIINEMLHNVCRNWENGEYSTFGKTMISSFIKEDEVLTNLTARIQVKYRIDILADKTMNGALMSGALPAGSSKTGKKIELMEKNRTLKVTQSERKDREKSDASKLERHLRRLTVEPKLRTIDCTDPTEEKPSAAGGGAGSSGSEPPVSRRRRGYSVSTVRGQAEDAKAKAKWLEE</sequence>
<evidence type="ECO:0000256" key="1">
    <source>
        <dbReference type="SAM" id="MobiDB-lite"/>
    </source>
</evidence>
<accession>A0A1Y2A5Y3</accession>
<name>A0A1Y2A5Y3_9PLEO</name>
<gene>
    <name evidence="2" type="ORF">BCR34DRAFT_657166</name>
</gene>
<feature type="compositionally biased region" description="Basic and acidic residues" evidence="1">
    <location>
        <begin position="329"/>
        <end position="342"/>
    </location>
</feature>
<evidence type="ECO:0000313" key="2">
    <source>
        <dbReference type="EMBL" id="ORY17924.1"/>
    </source>
</evidence>
<dbReference type="EMBL" id="MCFA01000009">
    <property type="protein sequence ID" value="ORY17924.1"/>
    <property type="molecule type" value="Genomic_DNA"/>
</dbReference>
<dbReference type="AlphaFoldDB" id="A0A1Y2A5Y3"/>
<keyword evidence="3" id="KW-1185">Reference proteome</keyword>
<dbReference type="OrthoDB" id="3783833at2759"/>